<feature type="transmembrane region" description="Helical" evidence="1">
    <location>
        <begin position="144"/>
        <end position="169"/>
    </location>
</feature>
<keyword evidence="1" id="KW-1133">Transmembrane helix</keyword>
<dbReference type="GO" id="GO:0005886">
    <property type="term" value="C:plasma membrane"/>
    <property type="evidence" value="ECO:0007669"/>
    <property type="project" value="TreeGrafter"/>
</dbReference>
<dbReference type="PANTHER" id="PTHR43129">
    <property type="entry name" value="FOSMIDOMYCIN RESISTANCE PROTEIN"/>
    <property type="match status" value="1"/>
</dbReference>
<evidence type="ECO:0000313" key="3">
    <source>
        <dbReference type="EMBL" id="SVB81260.1"/>
    </source>
</evidence>
<reference evidence="3" key="1">
    <citation type="submission" date="2018-05" db="EMBL/GenBank/DDBJ databases">
        <authorList>
            <person name="Lanie J.A."/>
            <person name="Ng W.-L."/>
            <person name="Kazmierczak K.M."/>
            <person name="Andrzejewski T.M."/>
            <person name="Davidsen T.M."/>
            <person name="Wayne K.J."/>
            <person name="Tettelin H."/>
            <person name="Glass J.I."/>
            <person name="Rusch D."/>
            <person name="Podicherti R."/>
            <person name="Tsui H.-C.T."/>
            <person name="Winkler M.E."/>
        </authorList>
    </citation>
    <scope>NUCLEOTIDE SEQUENCE</scope>
</reference>
<evidence type="ECO:0000259" key="2">
    <source>
        <dbReference type="PROSITE" id="PS50850"/>
    </source>
</evidence>
<feature type="transmembrane region" description="Helical" evidence="1">
    <location>
        <begin position="83"/>
        <end position="101"/>
    </location>
</feature>
<evidence type="ECO:0000256" key="1">
    <source>
        <dbReference type="SAM" id="Phobius"/>
    </source>
</evidence>
<organism evidence="3">
    <name type="scientific">marine metagenome</name>
    <dbReference type="NCBI Taxonomy" id="408172"/>
    <lineage>
        <taxon>unclassified sequences</taxon>
        <taxon>metagenomes</taxon>
        <taxon>ecological metagenomes</taxon>
    </lineage>
</organism>
<feature type="transmembrane region" description="Helical" evidence="1">
    <location>
        <begin position="223"/>
        <end position="244"/>
    </location>
</feature>
<dbReference type="PANTHER" id="PTHR43129:SF1">
    <property type="entry name" value="FOSMIDOMYCIN RESISTANCE PROTEIN"/>
    <property type="match status" value="1"/>
</dbReference>
<name>A0A382H1X2_9ZZZZ</name>
<dbReference type="Pfam" id="PF07690">
    <property type="entry name" value="MFS_1"/>
    <property type="match status" value="1"/>
</dbReference>
<dbReference type="Gene3D" id="1.20.1250.20">
    <property type="entry name" value="MFS general substrate transporter like domains"/>
    <property type="match status" value="2"/>
</dbReference>
<keyword evidence="1" id="KW-0812">Transmembrane</keyword>
<feature type="transmembrane region" description="Helical" evidence="1">
    <location>
        <begin position="16"/>
        <end position="32"/>
    </location>
</feature>
<feature type="transmembrane region" description="Helical" evidence="1">
    <location>
        <begin position="107"/>
        <end position="132"/>
    </location>
</feature>
<accession>A0A382H1X2</accession>
<sequence>MEQVAQAPQQRGRSRGFILGSLSLGHGASHLYDMGFPVFMEVIAKSLGLSYFQVATLFSIRQVGGGLVSLGGGALVDTLKSQWGLILTGCMAGSAVAYAFVGASTNFPLLVSAVILVSIPGALWHLPAAAALSQRFPDRRGFAIAMHGFGSNIGNVLGPLMAGALLTILFWRHVLFIYAVPSLMLAGLVWWSLKDVGKEGDQEESVRFSEQLRIGLWLLRNPVVLGLILSATLRGIGLNALFHWTPFYLSDTDTGLGMSYFRAGFHYSLLAGMGIVSAPVLGLLSDKYGRKAVLV</sequence>
<feature type="transmembrane region" description="Helical" evidence="1">
    <location>
        <begin position="52"/>
        <end position="76"/>
    </location>
</feature>
<dbReference type="InterPro" id="IPR036259">
    <property type="entry name" value="MFS_trans_sf"/>
</dbReference>
<feature type="non-terminal residue" evidence="3">
    <location>
        <position position="295"/>
    </location>
</feature>
<dbReference type="GO" id="GO:0022857">
    <property type="term" value="F:transmembrane transporter activity"/>
    <property type="evidence" value="ECO:0007669"/>
    <property type="project" value="InterPro"/>
</dbReference>
<keyword evidence="1" id="KW-0472">Membrane</keyword>
<dbReference type="AlphaFoldDB" id="A0A382H1X2"/>
<dbReference type="InterPro" id="IPR020846">
    <property type="entry name" value="MFS_dom"/>
</dbReference>
<protein>
    <recommendedName>
        <fullName evidence="2">Major facilitator superfamily (MFS) profile domain-containing protein</fullName>
    </recommendedName>
</protein>
<dbReference type="InterPro" id="IPR011701">
    <property type="entry name" value="MFS"/>
</dbReference>
<proteinExistence type="predicted"/>
<feature type="transmembrane region" description="Helical" evidence="1">
    <location>
        <begin position="175"/>
        <end position="193"/>
    </location>
</feature>
<dbReference type="EMBL" id="UINC01058697">
    <property type="protein sequence ID" value="SVB81260.1"/>
    <property type="molecule type" value="Genomic_DNA"/>
</dbReference>
<feature type="transmembrane region" description="Helical" evidence="1">
    <location>
        <begin position="264"/>
        <end position="284"/>
    </location>
</feature>
<feature type="domain" description="Major facilitator superfamily (MFS) profile" evidence="2">
    <location>
        <begin position="1"/>
        <end position="295"/>
    </location>
</feature>
<dbReference type="PROSITE" id="PS50850">
    <property type="entry name" value="MFS"/>
    <property type="match status" value="1"/>
</dbReference>
<dbReference type="SUPFAM" id="SSF103473">
    <property type="entry name" value="MFS general substrate transporter"/>
    <property type="match status" value="1"/>
</dbReference>
<gene>
    <name evidence="3" type="ORF">METZ01_LOCUS234114</name>
</gene>